<proteinExistence type="predicted"/>
<reference evidence="1 2" key="1">
    <citation type="submission" date="2015-08" db="EMBL/GenBank/DDBJ databases">
        <title>Emmonsia species relationships and genome sequence.</title>
        <authorList>
            <person name="Cuomo C.A."/>
            <person name="Schwartz I.S."/>
            <person name="Kenyon C."/>
            <person name="De Hoog G.S."/>
            <person name="Govender N.P."/>
            <person name="Botha A."/>
            <person name="Moreno L."/>
            <person name="De Vries M."/>
            <person name="Munoz J.F."/>
            <person name="Stielow J.B."/>
        </authorList>
    </citation>
    <scope>NUCLEOTIDE SEQUENCE [LARGE SCALE GENOMIC DNA]</scope>
    <source>
        <strain evidence="1 2">EI222</strain>
    </source>
</reference>
<organism evidence="1 2">
    <name type="scientific">Blastomyces percursus</name>
    <dbReference type="NCBI Taxonomy" id="1658174"/>
    <lineage>
        <taxon>Eukaryota</taxon>
        <taxon>Fungi</taxon>
        <taxon>Dikarya</taxon>
        <taxon>Ascomycota</taxon>
        <taxon>Pezizomycotina</taxon>
        <taxon>Eurotiomycetes</taxon>
        <taxon>Eurotiomycetidae</taxon>
        <taxon>Onygenales</taxon>
        <taxon>Ajellomycetaceae</taxon>
        <taxon>Blastomyces</taxon>
    </lineage>
</organism>
<dbReference type="VEuPathDB" id="FungiDB:ACJ73_09805"/>
<protein>
    <submittedName>
        <fullName evidence="1">Uncharacterized protein</fullName>
    </submittedName>
</protein>
<dbReference type="OrthoDB" id="4189594at2759"/>
<evidence type="ECO:0000313" key="1">
    <source>
        <dbReference type="EMBL" id="OJD10406.1"/>
    </source>
</evidence>
<dbReference type="STRING" id="1658174.A0A1J9P2K3"/>
<accession>A0A1J9P2K3</accession>
<name>A0A1J9P2K3_9EURO</name>
<gene>
    <name evidence="1" type="ORF">ACJ73_09805</name>
</gene>
<comment type="caution">
    <text evidence="1">The sequence shown here is derived from an EMBL/GenBank/DDBJ whole genome shotgun (WGS) entry which is preliminary data.</text>
</comment>
<evidence type="ECO:0000313" key="2">
    <source>
        <dbReference type="Proteomes" id="UP000242791"/>
    </source>
</evidence>
<dbReference type="EMBL" id="LGTZ01003012">
    <property type="protein sequence ID" value="OJD10406.1"/>
    <property type="molecule type" value="Genomic_DNA"/>
</dbReference>
<sequence length="204" mass="23082">MRILVKKVKQRQRRISSDLNQVIHEGEKLALDKEILLIENRQLQQALNQGNRVQSIREDLVASEASKKDEQACKEDAKLQRAILKEQREADLIQQRMEREAARQAAKQQIEMDKAARAAQRQIDKQGPRAKRKGRTGCSTVAITVGPSISQRVAKSRFQSPARVLPEDSDDIAIPTDLMTACLLNLLHSRFRVPGELLSPTNIF</sequence>
<dbReference type="Proteomes" id="UP000242791">
    <property type="component" value="Unassembled WGS sequence"/>
</dbReference>
<dbReference type="AlphaFoldDB" id="A0A1J9P2K3"/>
<keyword evidence="2" id="KW-1185">Reference proteome</keyword>